<feature type="region of interest" description="Disordered" evidence="1">
    <location>
        <begin position="91"/>
        <end position="110"/>
    </location>
</feature>
<evidence type="ECO:0000313" key="5">
    <source>
        <dbReference type="Proteomes" id="UP000309450"/>
    </source>
</evidence>
<sequence>MRKTLTILAFLAGLPAGAAFADDDCYVPMADWQPREAVAGLAAEQGWTVRRIKIDDGCYEIDGRDATGRAIEAKVDPGTLRIIELEYDDGEAPPVREREREREREVRDDD</sequence>
<organism evidence="4 5">
    <name type="scientific">Aliigemmobacter aestuarii</name>
    <dbReference type="NCBI Taxonomy" id="1445661"/>
    <lineage>
        <taxon>Bacteria</taxon>
        <taxon>Pseudomonadati</taxon>
        <taxon>Pseudomonadota</taxon>
        <taxon>Alphaproteobacteria</taxon>
        <taxon>Rhodobacterales</taxon>
        <taxon>Paracoccaceae</taxon>
        <taxon>Aliigemmobacter</taxon>
    </lineage>
</organism>
<protein>
    <submittedName>
        <fullName evidence="4">PepSY domain-containing protein</fullName>
    </submittedName>
</protein>
<dbReference type="EMBL" id="SSND01000001">
    <property type="protein sequence ID" value="THD84767.1"/>
    <property type="molecule type" value="Genomic_DNA"/>
</dbReference>
<gene>
    <name evidence="4" type="ORF">E7811_03295</name>
</gene>
<proteinExistence type="predicted"/>
<dbReference type="OrthoDB" id="7365433at2"/>
<dbReference type="RefSeq" id="WP_136393147.1">
    <property type="nucleotide sequence ID" value="NZ_SSND01000001.1"/>
</dbReference>
<keyword evidence="5" id="KW-1185">Reference proteome</keyword>
<reference evidence="4 5" key="1">
    <citation type="submission" date="2019-04" db="EMBL/GenBank/DDBJ databases">
        <title>Draft genome sequence of Gemmobacter aestuarii sp. nov.</title>
        <authorList>
            <person name="Hameed A."/>
            <person name="Lin S.-Y."/>
            <person name="Shahina M."/>
            <person name="Lai W.-A."/>
            <person name="Young C.-C."/>
        </authorList>
    </citation>
    <scope>NUCLEOTIDE SEQUENCE [LARGE SCALE GENOMIC DNA]</scope>
    <source>
        <strain evidence="4 5">CC-PW-75</strain>
    </source>
</reference>
<accession>A0A4S3MQS3</accession>
<feature type="compositionally biased region" description="Basic and acidic residues" evidence="1">
    <location>
        <begin position="94"/>
        <end position="110"/>
    </location>
</feature>
<evidence type="ECO:0000256" key="1">
    <source>
        <dbReference type="SAM" id="MobiDB-lite"/>
    </source>
</evidence>
<keyword evidence="2" id="KW-0732">Signal</keyword>
<dbReference type="InterPro" id="IPR025711">
    <property type="entry name" value="PepSY"/>
</dbReference>
<feature type="domain" description="PepSY" evidence="3">
    <location>
        <begin position="6"/>
        <end position="85"/>
    </location>
</feature>
<comment type="caution">
    <text evidence="4">The sequence shown here is derived from an EMBL/GenBank/DDBJ whole genome shotgun (WGS) entry which is preliminary data.</text>
</comment>
<dbReference type="Pfam" id="PF13670">
    <property type="entry name" value="PepSY_2"/>
    <property type="match status" value="1"/>
</dbReference>
<evidence type="ECO:0000313" key="4">
    <source>
        <dbReference type="EMBL" id="THD84767.1"/>
    </source>
</evidence>
<evidence type="ECO:0000256" key="2">
    <source>
        <dbReference type="SAM" id="SignalP"/>
    </source>
</evidence>
<dbReference type="AlphaFoldDB" id="A0A4S3MQS3"/>
<name>A0A4S3MQS3_9RHOB</name>
<feature type="chain" id="PRO_5020681400" evidence="2">
    <location>
        <begin position="22"/>
        <end position="110"/>
    </location>
</feature>
<feature type="signal peptide" evidence="2">
    <location>
        <begin position="1"/>
        <end position="21"/>
    </location>
</feature>
<dbReference type="Proteomes" id="UP000309450">
    <property type="component" value="Unassembled WGS sequence"/>
</dbReference>
<evidence type="ECO:0000259" key="3">
    <source>
        <dbReference type="Pfam" id="PF13670"/>
    </source>
</evidence>